<keyword evidence="3" id="KW-1185">Reference proteome</keyword>
<accession>A0AAJ0GEG9</accession>
<dbReference type="EMBL" id="JAWDJX010000007">
    <property type="protein sequence ID" value="KAK3055955.1"/>
    <property type="molecule type" value="Genomic_DNA"/>
</dbReference>
<feature type="compositionally biased region" description="Low complexity" evidence="1">
    <location>
        <begin position="785"/>
        <end position="799"/>
    </location>
</feature>
<evidence type="ECO:0000313" key="2">
    <source>
        <dbReference type="EMBL" id="KAK3055955.1"/>
    </source>
</evidence>
<name>A0AAJ0GEG9_9PEZI</name>
<feature type="compositionally biased region" description="Low complexity" evidence="1">
    <location>
        <begin position="318"/>
        <end position="333"/>
    </location>
</feature>
<sequence length="1549" mass="170167">MGVSSHHHYAPSQTSRVSSSREWDSASVQQRRGSFTSMQSMPPSIPAVHLGKSSLNMPMPRGDEMRDSRSYSLTSAPPTQPLPRHRSATSLKSQPEPRHAHGRAGYPPPVMSENRPTYVYPTRLKRPGYRSPSPALSDTLSQGPPAPAQMGRRMRPNRPPPQTFNSDYGPDYNNDPRYLNVRPPPRAMSNSPVNGCSEPVPQPQYPYRNQAAMRSAPGLSMPMNNGWTHHPHPLQQPPPVHPQHMMHRQPHPGAPYPPRPGYMPYGPPQYPGHRGPTPPINPNMAPMAHHMFHNAARMARQLPSRTDTPLTGPPSSDPPSSGTAPSSSSPATPRDQSTLQVAVDPAFIDPALVDLQDSSSQPMLAHQYLRYAEGLEKGIDEPEIEAAHPSVPPTGFVQRVRAMLESKAAAEAAVMKEAERAERDKAAHQQLVVHADVVLDGNDLALYEEVEEIHELAANETPRFTIIEEFEAPVELPGSPIRIAELSASPIQPKRRLTRDLVKAGLASSSVDNTIDTDADADATGRASIDMLISHKNNRSRDAAIELNIIQRAALPDSESPSTPAAATNAKRTEDSKAESDTGSSLALAFSAEGHALRFDNTIASEETRTEDPLVLDADTMTLQHQRSKERMEKATPQHVEVNSAMQDSRGDFDSPVSPILAGEDVGRFSAVSPLHTQTLGIDETLRLASEASEDQTDSVDDQTATTTGLDDSQPPPTPRTPKTYSKSVQLQPATTMTDTPSINRFSLPPDLSTVGDTTMNSNSEMVTDVAVRFSMPQTTITISRPQIIEIPPSSSPAREPAESKLSEASLQPKGSKSKRNSVVFADEVAPLKINKNHENYPTHQKHNDARASKSKSIIRRPSPLQETADSSRASRGNTTDLRFSGMNGINKRYGSTHLPGLKEESVEEMSISDKRASDLTGGFQFPLPARIAAVKAMQERRLQDSAEKAKARRALRHPPRTLAEIRDLPSLNFSRMDLIDKLNEALEVRPSKSFEVLHRREFSTIYCPSPQRPQSTEPLRERYMSFFSKPEDFSTFFDDPETDNELDEDEQAGLATEHGVPAVEVQPSTELELVESNSRPLSPEDFISVATQVNRLSIPSVSALSDRLSDILPNLRELQLDSILANFEDNGAGGYAFGLRPETVLSNRTSAGFRTLAERAEEIVKNGTHDSTVPMNRLLGTNKDLPPLPESMSADRVSAIAPADGKQIYLSGSVSAPSQLGKIITRPASALLRDKPPMSEDEVRTLLPPETNPITRDRKRAMVISSASTRPWNQDENYPWNGTKIDMDLTVPSQAHTRNSLTAEVQRERGTKSLDLTSTGELTNTTRGIDIGSIFEHNPTGTLTAEQLTGVTTHQHFRGHSKRSIIGSITKRMGLTSPGEKNTTRSITSPTRAEFTRSRSSQIHRPGERYPTSSLTPPANFNIDEVRSFFSDDSSDKEHNASFRKRLTNFNKGKGKTVRIDSGRHSLDASNTAYDAGEIIAERIGASSAANTYDGVGMGKAEFRIKRFGEKLRHLVAKGGELIRSWSQRSKPPRAERLELYATCVWER</sequence>
<feature type="compositionally biased region" description="Polar residues" evidence="1">
    <location>
        <begin position="702"/>
        <end position="711"/>
    </location>
</feature>
<evidence type="ECO:0000256" key="1">
    <source>
        <dbReference type="SAM" id="MobiDB-lite"/>
    </source>
</evidence>
<feature type="compositionally biased region" description="Polar residues" evidence="1">
    <location>
        <begin position="721"/>
        <end position="745"/>
    </location>
</feature>
<feature type="region of interest" description="Disordered" evidence="1">
    <location>
        <begin position="555"/>
        <end position="583"/>
    </location>
</feature>
<feature type="compositionally biased region" description="Acidic residues" evidence="1">
    <location>
        <begin position="692"/>
        <end position="701"/>
    </location>
</feature>
<proteinExistence type="predicted"/>
<feature type="compositionally biased region" description="Basic and acidic residues" evidence="1">
    <location>
        <begin position="836"/>
        <end position="852"/>
    </location>
</feature>
<organism evidence="2 3">
    <name type="scientific">Extremus antarcticus</name>
    <dbReference type="NCBI Taxonomy" id="702011"/>
    <lineage>
        <taxon>Eukaryota</taxon>
        <taxon>Fungi</taxon>
        <taxon>Dikarya</taxon>
        <taxon>Ascomycota</taxon>
        <taxon>Pezizomycotina</taxon>
        <taxon>Dothideomycetes</taxon>
        <taxon>Dothideomycetidae</taxon>
        <taxon>Mycosphaerellales</taxon>
        <taxon>Extremaceae</taxon>
        <taxon>Extremus</taxon>
    </lineage>
</organism>
<dbReference type="Proteomes" id="UP001271007">
    <property type="component" value="Unassembled WGS sequence"/>
</dbReference>
<feature type="compositionally biased region" description="Basic and acidic residues" evidence="1">
    <location>
        <begin position="571"/>
        <end position="580"/>
    </location>
</feature>
<feature type="region of interest" description="Disordered" evidence="1">
    <location>
        <begin position="690"/>
        <end position="761"/>
    </location>
</feature>
<feature type="region of interest" description="Disordered" evidence="1">
    <location>
        <begin position="1"/>
        <end position="177"/>
    </location>
</feature>
<feature type="region of interest" description="Disordered" evidence="1">
    <location>
        <begin position="1374"/>
        <end position="1419"/>
    </location>
</feature>
<evidence type="ECO:0000313" key="3">
    <source>
        <dbReference type="Proteomes" id="UP001271007"/>
    </source>
</evidence>
<reference evidence="2" key="1">
    <citation type="submission" date="2023-04" db="EMBL/GenBank/DDBJ databases">
        <title>Black Yeasts Isolated from many extreme environments.</title>
        <authorList>
            <person name="Coleine C."/>
            <person name="Stajich J.E."/>
            <person name="Selbmann L."/>
        </authorList>
    </citation>
    <scope>NUCLEOTIDE SEQUENCE</scope>
    <source>
        <strain evidence="2">CCFEE 5312</strain>
    </source>
</reference>
<feature type="compositionally biased region" description="Polar residues" evidence="1">
    <location>
        <begin position="25"/>
        <end position="42"/>
    </location>
</feature>
<feature type="compositionally biased region" description="Polar residues" evidence="1">
    <location>
        <begin position="865"/>
        <end position="882"/>
    </location>
</feature>
<gene>
    <name evidence="2" type="ORF">LTR09_003189</name>
</gene>
<feature type="compositionally biased region" description="Polar residues" evidence="1">
    <location>
        <begin position="1380"/>
        <end position="1392"/>
    </location>
</feature>
<feature type="region of interest" description="Disordered" evidence="1">
    <location>
        <begin position="785"/>
        <end position="898"/>
    </location>
</feature>
<feature type="region of interest" description="Disordered" evidence="1">
    <location>
        <begin position="304"/>
        <end position="337"/>
    </location>
</feature>
<comment type="caution">
    <text evidence="2">The sequence shown here is derived from an EMBL/GenBank/DDBJ whole genome shotgun (WGS) entry which is preliminary data.</text>
</comment>
<protein>
    <submittedName>
        <fullName evidence="2">Uncharacterized protein</fullName>
    </submittedName>
</protein>